<gene>
    <name evidence="1" type="ORF">DCAF_LOCUS6470</name>
</gene>
<comment type="caution">
    <text evidence="1">The sequence shown here is derived from an EMBL/GenBank/DDBJ whole genome shotgun (WGS) entry which is preliminary data.</text>
</comment>
<reference evidence="1 2" key="1">
    <citation type="submission" date="2024-01" db="EMBL/GenBank/DDBJ databases">
        <authorList>
            <person name="Waweru B."/>
        </authorList>
    </citation>
    <scope>NUCLEOTIDE SEQUENCE [LARGE SCALE GENOMIC DNA]</scope>
</reference>
<dbReference type="EMBL" id="CAWUPB010000903">
    <property type="protein sequence ID" value="CAK7328735.1"/>
    <property type="molecule type" value="Genomic_DNA"/>
</dbReference>
<protein>
    <submittedName>
        <fullName evidence="1">Uncharacterized protein</fullName>
    </submittedName>
</protein>
<evidence type="ECO:0000313" key="1">
    <source>
        <dbReference type="EMBL" id="CAK7328735.1"/>
    </source>
</evidence>
<dbReference type="Proteomes" id="UP001314170">
    <property type="component" value="Unassembled WGS sequence"/>
</dbReference>
<accession>A0AAV1R8E1</accession>
<sequence length="187" mass="21711">MGFRARGEISIDRTWRCGLRREWNRGSEGDSLDAATGGSLAYLVGSPGEVGRRLHWIPGRRSRDGLQSGPDRGLRSYFLVNQAREAHLEHKEDENLDIYRINMINHAQLKNKEALSLLLWVTYFVRSRLLRYDLPSSSYRSYSRFIPIRCYDVPYSNSGDSRRSLALFTSECYYWTDLLVGNVLHFR</sequence>
<proteinExistence type="predicted"/>
<evidence type="ECO:0000313" key="2">
    <source>
        <dbReference type="Proteomes" id="UP001314170"/>
    </source>
</evidence>
<keyword evidence="2" id="KW-1185">Reference proteome</keyword>
<dbReference type="AlphaFoldDB" id="A0AAV1R8E1"/>
<organism evidence="1 2">
    <name type="scientific">Dovyalis caffra</name>
    <dbReference type="NCBI Taxonomy" id="77055"/>
    <lineage>
        <taxon>Eukaryota</taxon>
        <taxon>Viridiplantae</taxon>
        <taxon>Streptophyta</taxon>
        <taxon>Embryophyta</taxon>
        <taxon>Tracheophyta</taxon>
        <taxon>Spermatophyta</taxon>
        <taxon>Magnoliopsida</taxon>
        <taxon>eudicotyledons</taxon>
        <taxon>Gunneridae</taxon>
        <taxon>Pentapetalae</taxon>
        <taxon>rosids</taxon>
        <taxon>fabids</taxon>
        <taxon>Malpighiales</taxon>
        <taxon>Salicaceae</taxon>
        <taxon>Flacourtieae</taxon>
        <taxon>Dovyalis</taxon>
    </lineage>
</organism>
<name>A0AAV1R8E1_9ROSI</name>